<name>A0A7J8J7P0_MOLMO</name>
<proteinExistence type="predicted"/>
<dbReference type="Proteomes" id="UP000550707">
    <property type="component" value="Unassembled WGS sequence"/>
</dbReference>
<dbReference type="InParanoid" id="A0A7J8J7P0"/>
<comment type="caution">
    <text evidence="1">The sequence shown here is derived from an EMBL/GenBank/DDBJ whole genome shotgun (WGS) entry which is preliminary data.</text>
</comment>
<keyword evidence="2" id="KW-1185">Reference proteome</keyword>
<evidence type="ECO:0000313" key="2">
    <source>
        <dbReference type="Proteomes" id="UP000550707"/>
    </source>
</evidence>
<organism evidence="1 2">
    <name type="scientific">Molossus molossus</name>
    <name type="common">Pallas' mastiff bat</name>
    <name type="synonym">Vespertilio molossus</name>
    <dbReference type="NCBI Taxonomy" id="27622"/>
    <lineage>
        <taxon>Eukaryota</taxon>
        <taxon>Metazoa</taxon>
        <taxon>Chordata</taxon>
        <taxon>Craniata</taxon>
        <taxon>Vertebrata</taxon>
        <taxon>Euteleostomi</taxon>
        <taxon>Mammalia</taxon>
        <taxon>Eutheria</taxon>
        <taxon>Laurasiatheria</taxon>
        <taxon>Chiroptera</taxon>
        <taxon>Yangochiroptera</taxon>
        <taxon>Molossidae</taxon>
        <taxon>Molossus</taxon>
    </lineage>
</organism>
<accession>A0A7J8J7P0</accession>
<evidence type="ECO:0000313" key="1">
    <source>
        <dbReference type="EMBL" id="KAF6492375.1"/>
    </source>
</evidence>
<reference evidence="1 2" key="1">
    <citation type="journal article" date="2020" name="Nature">
        <title>Six reference-quality genomes reveal evolution of bat adaptations.</title>
        <authorList>
            <person name="Jebb D."/>
            <person name="Huang Z."/>
            <person name="Pippel M."/>
            <person name="Hughes G.M."/>
            <person name="Lavrichenko K."/>
            <person name="Devanna P."/>
            <person name="Winkler S."/>
            <person name="Jermiin L.S."/>
            <person name="Skirmuntt E.C."/>
            <person name="Katzourakis A."/>
            <person name="Burkitt-Gray L."/>
            <person name="Ray D.A."/>
            <person name="Sullivan K.A.M."/>
            <person name="Roscito J.G."/>
            <person name="Kirilenko B.M."/>
            <person name="Davalos L.M."/>
            <person name="Corthals A.P."/>
            <person name="Power M.L."/>
            <person name="Jones G."/>
            <person name="Ransome R.D."/>
            <person name="Dechmann D.K.N."/>
            <person name="Locatelli A.G."/>
            <person name="Puechmaille S.J."/>
            <person name="Fedrigo O."/>
            <person name="Jarvis E.D."/>
            <person name="Hiller M."/>
            <person name="Vernes S.C."/>
            <person name="Myers E.W."/>
            <person name="Teeling E.C."/>
        </authorList>
    </citation>
    <scope>NUCLEOTIDE SEQUENCE [LARGE SCALE GENOMIC DNA]</scope>
    <source>
        <strain evidence="1">MMolMol1</strain>
        <tissue evidence="1">Muscle</tissue>
    </source>
</reference>
<dbReference type="EMBL" id="JACASF010000002">
    <property type="protein sequence ID" value="KAF6492375.1"/>
    <property type="molecule type" value="Genomic_DNA"/>
</dbReference>
<gene>
    <name evidence="1" type="ORF">HJG59_009580</name>
</gene>
<protein>
    <submittedName>
        <fullName evidence="1">Uncharacterized protein</fullName>
    </submittedName>
</protein>
<dbReference type="AlphaFoldDB" id="A0A7J8J7P0"/>
<sequence length="319" mass="37461">MSFLQAAHSTHSTLPENLAQAQQIDYSIMPLPRRCTYPLSKASTFRLLNLVYPPGVLSFASLRSQLCWICRRGACCICQGVGQYSPSAFIVSQTRRDVPPFPCFLHHIRKEHWPNSVMNCAVIYFWFYNCLDTLQSSIYNQPLRDFSRLMRFSYFYPIRPNISQGQAIVYWRQGAFFSQLIALLCSSWESRMLLLKYLEISDHHCREHLCCLCHQPYWDESGFPPNFFTRNGIPCLLKHFLCPELSPVGVGISQRGFYIDSENLVNWIRFFKYLYYRQVIKYREPLMLQELAGIQLLRMLSRFAAGEPRFWRLGRLARK</sequence>